<feature type="region of interest" description="Disordered" evidence="1">
    <location>
        <begin position="45"/>
        <end position="75"/>
    </location>
</feature>
<name>A0ABP0MS84_9DINO</name>
<dbReference type="Proteomes" id="UP001642484">
    <property type="component" value="Unassembled WGS sequence"/>
</dbReference>
<feature type="compositionally biased region" description="Basic residues" evidence="1">
    <location>
        <begin position="50"/>
        <end position="59"/>
    </location>
</feature>
<sequence>MASTDTGVRIHERGSCNPCVFFFSDYGCMNGNGCNFCHLAHVEEDGNRPRKERRRRMKQKISEIVSETSGDPNQVQEQLQAEALRHPFLRRMIQAYLSRLGRRMGPANLVGVVFSL</sequence>
<dbReference type="EMBL" id="CAXAMN010019347">
    <property type="protein sequence ID" value="CAK9054171.1"/>
    <property type="molecule type" value="Genomic_DNA"/>
</dbReference>
<evidence type="ECO:0000313" key="2">
    <source>
        <dbReference type="EMBL" id="CAK9054171.1"/>
    </source>
</evidence>
<keyword evidence="3" id="KW-1185">Reference proteome</keyword>
<reference evidence="2 3" key="1">
    <citation type="submission" date="2024-02" db="EMBL/GenBank/DDBJ databases">
        <authorList>
            <person name="Chen Y."/>
            <person name="Shah S."/>
            <person name="Dougan E. K."/>
            <person name="Thang M."/>
            <person name="Chan C."/>
        </authorList>
    </citation>
    <scope>NUCLEOTIDE SEQUENCE [LARGE SCALE GENOMIC DNA]</scope>
</reference>
<evidence type="ECO:0008006" key="4">
    <source>
        <dbReference type="Google" id="ProtNLM"/>
    </source>
</evidence>
<gene>
    <name evidence="2" type="ORF">CCMP2556_LOCUS27119</name>
</gene>
<evidence type="ECO:0000313" key="3">
    <source>
        <dbReference type="Proteomes" id="UP001642484"/>
    </source>
</evidence>
<accession>A0ABP0MS84</accession>
<evidence type="ECO:0000256" key="1">
    <source>
        <dbReference type="SAM" id="MobiDB-lite"/>
    </source>
</evidence>
<protein>
    <recommendedName>
        <fullName evidence="4">C3H1-type domain-containing protein</fullName>
    </recommendedName>
</protein>
<organism evidence="2 3">
    <name type="scientific">Durusdinium trenchii</name>
    <dbReference type="NCBI Taxonomy" id="1381693"/>
    <lineage>
        <taxon>Eukaryota</taxon>
        <taxon>Sar</taxon>
        <taxon>Alveolata</taxon>
        <taxon>Dinophyceae</taxon>
        <taxon>Suessiales</taxon>
        <taxon>Symbiodiniaceae</taxon>
        <taxon>Durusdinium</taxon>
    </lineage>
</organism>
<comment type="caution">
    <text evidence="2">The sequence shown here is derived from an EMBL/GenBank/DDBJ whole genome shotgun (WGS) entry which is preliminary data.</text>
</comment>
<proteinExistence type="predicted"/>
<feature type="compositionally biased region" description="Polar residues" evidence="1">
    <location>
        <begin position="65"/>
        <end position="75"/>
    </location>
</feature>